<dbReference type="Proteomes" id="UP001216253">
    <property type="component" value="Unassembled WGS sequence"/>
</dbReference>
<dbReference type="PANTHER" id="PTHR30600:SF14">
    <property type="entry name" value="CYTOCHROME C PEROXIDASE"/>
    <property type="match status" value="1"/>
</dbReference>
<comment type="subcellular location">
    <subcellularLocation>
        <location evidence="1">Periplasm</location>
    </subcellularLocation>
</comment>
<evidence type="ECO:0000256" key="6">
    <source>
        <dbReference type="ARBA" id="ARBA00023002"/>
    </source>
</evidence>
<dbReference type="InterPro" id="IPR004852">
    <property type="entry name" value="Di-haem_cyt_c_peroxidsae"/>
</dbReference>
<keyword evidence="11" id="KW-0575">Peroxidase</keyword>
<accession>A0ABT5WSD4</accession>
<organism evidence="11 12">
    <name type="scientific">Novosphingobium album</name>
    <name type="common">ex Liu et al. 2023</name>
    <dbReference type="NCBI Taxonomy" id="3031130"/>
    <lineage>
        <taxon>Bacteria</taxon>
        <taxon>Pseudomonadati</taxon>
        <taxon>Pseudomonadota</taxon>
        <taxon>Alphaproteobacteria</taxon>
        <taxon>Sphingomonadales</taxon>
        <taxon>Sphingomonadaceae</taxon>
        <taxon>Novosphingobium</taxon>
    </lineage>
</organism>
<gene>
    <name evidence="11" type="ORF">PYV00_14450</name>
</gene>
<dbReference type="PANTHER" id="PTHR30600">
    <property type="entry name" value="CYTOCHROME C PEROXIDASE-RELATED"/>
    <property type="match status" value="1"/>
</dbReference>
<keyword evidence="6" id="KW-0560">Oxidoreductase</keyword>
<dbReference type="PROSITE" id="PS51007">
    <property type="entry name" value="CYTC"/>
    <property type="match status" value="1"/>
</dbReference>
<evidence type="ECO:0000313" key="11">
    <source>
        <dbReference type="EMBL" id="MDE8652905.1"/>
    </source>
</evidence>
<dbReference type="InterPro" id="IPR026259">
    <property type="entry name" value="MauG/Cytc_peroxidase"/>
</dbReference>
<feature type="domain" description="Cytochrome c" evidence="10">
    <location>
        <begin position="210"/>
        <end position="323"/>
    </location>
</feature>
<name>A0ABT5WSD4_9SPHN</name>
<evidence type="ECO:0000256" key="7">
    <source>
        <dbReference type="ARBA" id="ARBA00023004"/>
    </source>
</evidence>
<dbReference type="GO" id="GO:0004601">
    <property type="term" value="F:peroxidase activity"/>
    <property type="evidence" value="ECO:0007669"/>
    <property type="project" value="UniProtKB-KW"/>
</dbReference>
<keyword evidence="3 8" id="KW-0479">Metal-binding</keyword>
<dbReference type="InterPro" id="IPR051395">
    <property type="entry name" value="Cytochrome_c_Peroxidase/MauG"/>
</dbReference>
<dbReference type="SUPFAM" id="SSF46626">
    <property type="entry name" value="Cytochrome c"/>
    <property type="match status" value="2"/>
</dbReference>
<comment type="caution">
    <text evidence="11">The sequence shown here is derived from an EMBL/GenBank/DDBJ whole genome shotgun (WGS) entry which is preliminary data.</text>
</comment>
<keyword evidence="7 8" id="KW-0408">Iron</keyword>
<evidence type="ECO:0000256" key="3">
    <source>
        <dbReference type="ARBA" id="ARBA00022723"/>
    </source>
</evidence>
<evidence type="ECO:0000256" key="8">
    <source>
        <dbReference type="PROSITE-ProRule" id="PRU00433"/>
    </source>
</evidence>
<dbReference type="PIRSF" id="PIRSF000294">
    <property type="entry name" value="Cytochrome-c_peroxidase"/>
    <property type="match status" value="1"/>
</dbReference>
<evidence type="ECO:0000256" key="2">
    <source>
        <dbReference type="ARBA" id="ARBA00022617"/>
    </source>
</evidence>
<keyword evidence="2 8" id="KW-0349">Heme</keyword>
<dbReference type="Pfam" id="PF03150">
    <property type="entry name" value="CCP_MauG"/>
    <property type="match status" value="1"/>
</dbReference>
<dbReference type="InterPro" id="IPR009056">
    <property type="entry name" value="Cyt_c-like_dom"/>
</dbReference>
<keyword evidence="4 9" id="KW-0732">Signal</keyword>
<dbReference type="InterPro" id="IPR036909">
    <property type="entry name" value="Cyt_c-like_dom_sf"/>
</dbReference>
<evidence type="ECO:0000256" key="5">
    <source>
        <dbReference type="ARBA" id="ARBA00022764"/>
    </source>
</evidence>
<evidence type="ECO:0000313" key="12">
    <source>
        <dbReference type="Proteomes" id="UP001216253"/>
    </source>
</evidence>
<keyword evidence="12" id="KW-1185">Reference proteome</keyword>
<reference evidence="11 12" key="1">
    <citation type="submission" date="2023-03" db="EMBL/GenBank/DDBJ databases">
        <title>NovoSphingobium album sp. nov. isolated from polycyclic aromatic hydrocarbons- and heavy-metal polluted soil.</title>
        <authorList>
            <person name="Liu Z."/>
            <person name="Wang K."/>
        </authorList>
    </citation>
    <scope>NUCLEOTIDE SEQUENCE [LARGE SCALE GENOMIC DNA]</scope>
    <source>
        <strain evidence="11 12">H3SJ31-1</strain>
    </source>
</reference>
<evidence type="ECO:0000256" key="9">
    <source>
        <dbReference type="SAM" id="SignalP"/>
    </source>
</evidence>
<evidence type="ECO:0000256" key="1">
    <source>
        <dbReference type="ARBA" id="ARBA00004418"/>
    </source>
</evidence>
<protein>
    <submittedName>
        <fullName evidence="11">Cytochrome c peroxidase</fullName>
    </submittedName>
</protein>
<evidence type="ECO:0000259" key="10">
    <source>
        <dbReference type="PROSITE" id="PS51007"/>
    </source>
</evidence>
<dbReference type="EMBL" id="JARESE010000049">
    <property type="protein sequence ID" value="MDE8652905.1"/>
    <property type="molecule type" value="Genomic_DNA"/>
</dbReference>
<feature type="signal peptide" evidence="9">
    <location>
        <begin position="1"/>
        <end position="23"/>
    </location>
</feature>
<dbReference type="Gene3D" id="1.10.760.10">
    <property type="entry name" value="Cytochrome c-like domain"/>
    <property type="match status" value="2"/>
</dbReference>
<proteinExistence type="predicted"/>
<evidence type="ECO:0000256" key="4">
    <source>
        <dbReference type="ARBA" id="ARBA00022729"/>
    </source>
</evidence>
<feature type="chain" id="PRO_5047452302" evidence="9">
    <location>
        <begin position="24"/>
        <end position="346"/>
    </location>
</feature>
<sequence length="346" mass="36626">MKPMGKRALALAVLMLAASGALAQGRPGAGWWQLPAGIAPPPVPPGNAMSAAKVALGRRLFHDADLSINGTLSCATCHDQRRAFSDGVRAHPGAHGEPGLRNVPSLVNVAWFTPLTWGDPAQTTLERQALVPITGDDPIEMGMKGQEAELARRLSGNPCYRKLFRKAFPETRGRIDLASVSRALAAFERTLVSYDTPWDRARAGGDPLPEAARRGEAAFAQCAGCHAGPNFTDLRFHRLPGGAADADLDSVIDSGRDAGLARATRRAEDAGMIRTPSLRNAAITAPYLHDGSAPTLEAAIARHGLALSPARTAELVAFMGELTDRTITTDPRHARPGARCDIASGY</sequence>
<keyword evidence="5" id="KW-0574">Periplasm</keyword>